<feature type="domain" description="F-box" evidence="1">
    <location>
        <begin position="29"/>
        <end position="75"/>
    </location>
</feature>
<dbReference type="EMBL" id="JAVRRD010000006">
    <property type="protein sequence ID" value="KAK5057486.1"/>
    <property type="molecule type" value="Genomic_DNA"/>
</dbReference>
<keyword evidence="3" id="KW-1185">Reference proteome</keyword>
<name>A0AAV9NIK1_9EURO</name>
<gene>
    <name evidence="2" type="ORF">LTR84_011486</name>
</gene>
<dbReference type="AlphaFoldDB" id="A0AAV9NIK1"/>
<reference evidence="2 3" key="1">
    <citation type="submission" date="2023-08" db="EMBL/GenBank/DDBJ databases">
        <title>Black Yeasts Isolated from many extreme environments.</title>
        <authorList>
            <person name="Coleine C."/>
            <person name="Stajich J.E."/>
            <person name="Selbmann L."/>
        </authorList>
    </citation>
    <scope>NUCLEOTIDE SEQUENCE [LARGE SCALE GENOMIC DNA]</scope>
    <source>
        <strain evidence="2 3">CCFEE 5792</strain>
    </source>
</reference>
<sequence>MIYVPPSLPLPVIIYGRATIDPPESYKRPVTLQEQPQEILTKILKDLDHADQTCLALTCKDLLVKIRWTTEFEDTVVASEVKHKMGKDKHIKLYDKGSNHGHSDLWYSVLSCPLGECFWKNWRIKQWAFKVEYQARERHRLGIEQNDEFWSFYRLKQWGIDVEEIDNETVKKGGEKRKFLALVEAEASLEPIESAPVGTASVYARMAMRYAEGRYELKATAPTVADYETENGRAKPKKLSWAEKKARRTSCPSYSMECYGSGGERRFMLHTA</sequence>
<proteinExistence type="predicted"/>
<evidence type="ECO:0000313" key="3">
    <source>
        <dbReference type="Proteomes" id="UP001358417"/>
    </source>
</evidence>
<protein>
    <recommendedName>
        <fullName evidence="1">F-box domain-containing protein</fullName>
    </recommendedName>
</protein>
<dbReference type="InterPro" id="IPR001810">
    <property type="entry name" value="F-box_dom"/>
</dbReference>
<accession>A0AAV9NIK1</accession>
<organism evidence="2 3">
    <name type="scientific">Exophiala bonariae</name>
    <dbReference type="NCBI Taxonomy" id="1690606"/>
    <lineage>
        <taxon>Eukaryota</taxon>
        <taxon>Fungi</taxon>
        <taxon>Dikarya</taxon>
        <taxon>Ascomycota</taxon>
        <taxon>Pezizomycotina</taxon>
        <taxon>Eurotiomycetes</taxon>
        <taxon>Chaetothyriomycetidae</taxon>
        <taxon>Chaetothyriales</taxon>
        <taxon>Herpotrichiellaceae</taxon>
        <taxon>Exophiala</taxon>
    </lineage>
</organism>
<evidence type="ECO:0000313" key="2">
    <source>
        <dbReference type="EMBL" id="KAK5057486.1"/>
    </source>
</evidence>
<dbReference type="RefSeq" id="XP_064708604.1">
    <property type="nucleotide sequence ID" value="XM_064855015.1"/>
</dbReference>
<evidence type="ECO:0000259" key="1">
    <source>
        <dbReference type="PROSITE" id="PS50181"/>
    </source>
</evidence>
<dbReference type="Proteomes" id="UP001358417">
    <property type="component" value="Unassembled WGS sequence"/>
</dbReference>
<comment type="caution">
    <text evidence="2">The sequence shown here is derived from an EMBL/GenBank/DDBJ whole genome shotgun (WGS) entry which is preliminary data.</text>
</comment>
<dbReference type="PROSITE" id="PS50181">
    <property type="entry name" value="FBOX"/>
    <property type="match status" value="1"/>
</dbReference>
<dbReference type="GeneID" id="89979636"/>